<reference evidence="7 8" key="1">
    <citation type="submission" date="2021-01" db="EMBL/GenBank/DDBJ databases">
        <title>Genomics of switchgrass bacterial isolates.</title>
        <authorList>
            <person name="Shade A."/>
        </authorList>
    </citation>
    <scope>NUCLEOTIDE SEQUENCE [LARGE SCALE GENOMIC DNA]</scope>
    <source>
        <strain evidence="7 8">PvP111</strain>
    </source>
</reference>
<dbReference type="Pfam" id="PF00005">
    <property type="entry name" value="ABC_tran"/>
    <property type="match status" value="1"/>
</dbReference>
<dbReference type="GO" id="GO:0005524">
    <property type="term" value="F:ATP binding"/>
    <property type="evidence" value="ECO:0007669"/>
    <property type="project" value="UniProtKB-KW"/>
</dbReference>
<keyword evidence="5" id="KW-0029">Amino-acid transport</keyword>
<feature type="domain" description="ABC transporter" evidence="6">
    <location>
        <begin position="15"/>
        <end position="247"/>
    </location>
</feature>
<evidence type="ECO:0000256" key="4">
    <source>
        <dbReference type="ARBA" id="ARBA00022840"/>
    </source>
</evidence>
<comment type="similarity">
    <text evidence="1">Belongs to the ABC transporter superfamily.</text>
</comment>
<evidence type="ECO:0000313" key="7">
    <source>
        <dbReference type="EMBL" id="MBM7415931.1"/>
    </source>
</evidence>
<organism evidence="7 8">
    <name type="scientific">Rhodococcoides corynebacterioides</name>
    <dbReference type="NCBI Taxonomy" id="53972"/>
    <lineage>
        <taxon>Bacteria</taxon>
        <taxon>Bacillati</taxon>
        <taxon>Actinomycetota</taxon>
        <taxon>Actinomycetes</taxon>
        <taxon>Mycobacteriales</taxon>
        <taxon>Nocardiaceae</taxon>
        <taxon>Rhodococcoides</taxon>
    </lineage>
</organism>
<dbReference type="InterPro" id="IPR003439">
    <property type="entry name" value="ABC_transporter-like_ATP-bd"/>
</dbReference>
<sequence>MTRDVVRDEATLDALTVSDLTVRYGAVTALDSVSLRVPRGAVTAVLGANGAGKTTLLRTISALHPPVSGHIRMGEVDLVGASPESMSRRGLSHVPEGRGVIVELTVEENLRLGALGRNTSAAAVGIDRVLTMFPALAERRASTAHTLSGGERQMLVIGRALMATPTILLLDEPSLGLAPRVVAQIFQTLRDSVDADGLTVVLVEQNARSALSIAEHAVVLSLGTVAREGPAADLVGDEELRHAYLGF</sequence>
<dbReference type="InterPro" id="IPR027417">
    <property type="entry name" value="P-loop_NTPase"/>
</dbReference>
<accession>A0ABS2KVG9</accession>
<dbReference type="SMART" id="SM00382">
    <property type="entry name" value="AAA"/>
    <property type="match status" value="1"/>
</dbReference>
<dbReference type="Gene3D" id="3.40.50.300">
    <property type="entry name" value="P-loop containing nucleotide triphosphate hydrolases"/>
    <property type="match status" value="1"/>
</dbReference>
<dbReference type="CDD" id="cd03224">
    <property type="entry name" value="ABC_TM1139_LivF_branched"/>
    <property type="match status" value="1"/>
</dbReference>
<comment type="caution">
    <text evidence="7">The sequence shown here is derived from an EMBL/GenBank/DDBJ whole genome shotgun (WGS) entry which is preliminary data.</text>
</comment>
<dbReference type="RefSeq" id="WP_307806276.1">
    <property type="nucleotide sequence ID" value="NZ_JAFBBK010000001.1"/>
</dbReference>
<dbReference type="PROSITE" id="PS00211">
    <property type="entry name" value="ABC_TRANSPORTER_1"/>
    <property type="match status" value="1"/>
</dbReference>
<dbReference type="InterPro" id="IPR052156">
    <property type="entry name" value="BCAA_Transport_ATP-bd_LivF"/>
</dbReference>
<evidence type="ECO:0000256" key="1">
    <source>
        <dbReference type="ARBA" id="ARBA00005417"/>
    </source>
</evidence>
<dbReference type="Proteomes" id="UP000703038">
    <property type="component" value="Unassembled WGS sequence"/>
</dbReference>
<evidence type="ECO:0000313" key="8">
    <source>
        <dbReference type="Proteomes" id="UP000703038"/>
    </source>
</evidence>
<keyword evidence="3" id="KW-0547">Nucleotide-binding</keyword>
<dbReference type="PANTHER" id="PTHR43820">
    <property type="entry name" value="HIGH-AFFINITY BRANCHED-CHAIN AMINO ACID TRANSPORT ATP-BINDING PROTEIN LIVF"/>
    <property type="match status" value="1"/>
</dbReference>
<protein>
    <submittedName>
        <fullName evidence="7">Branched-chain amino acid transport system ATP-binding protein</fullName>
    </submittedName>
</protein>
<dbReference type="PROSITE" id="PS50893">
    <property type="entry name" value="ABC_TRANSPORTER_2"/>
    <property type="match status" value="1"/>
</dbReference>
<dbReference type="SUPFAM" id="SSF52540">
    <property type="entry name" value="P-loop containing nucleoside triphosphate hydrolases"/>
    <property type="match status" value="1"/>
</dbReference>
<evidence type="ECO:0000256" key="3">
    <source>
        <dbReference type="ARBA" id="ARBA00022741"/>
    </source>
</evidence>
<keyword evidence="4 7" id="KW-0067">ATP-binding</keyword>
<evidence type="ECO:0000256" key="2">
    <source>
        <dbReference type="ARBA" id="ARBA00022448"/>
    </source>
</evidence>
<dbReference type="InterPro" id="IPR017871">
    <property type="entry name" value="ABC_transporter-like_CS"/>
</dbReference>
<gene>
    <name evidence="7" type="ORF">JOE42_002664</name>
</gene>
<keyword evidence="2" id="KW-0813">Transport</keyword>
<dbReference type="InterPro" id="IPR003593">
    <property type="entry name" value="AAA+_ATPase"/>
</dbReference>
<proteinExistence type="inferred from homology"/>
<dbReference type="EMBL" id="JAFBBK010000001">
    <property type="protein sequence ID" value="MBM7415931.1"/>
    <property type="molecule type" value="Genomic_DNA"/>
</dbReference>
<keyword evidence="8" id="KW-1185">Reference proteome</keyword>
<evidence type="ECO:0000259" key="6">
    <source>
        <dbReference type="PROSITE" id="PS50893"/>
    </source>
</evidence>
<evidence type="ECO:0000256" key="5">
    <source>
        <dbReference type="ARBA" id="ARBA00022970"/>
    </source>
</evidence>
<name>A0ABS2KVG9_9NOCA</name>
<dbReference type="PANTHER" id="PTHR43820:SF4">
    <property type="entry name" value="HIGH-AFFINITY BRANCHED-CHAIN AMINO ACID TRANSPORT ATP-BINDING PROTEIN LIVF"/>
    <property type="match status" value="1"/>
</dbReference>